<dbReference type="InterPro" id="IPR007837">
    <property type="entry name" value="DinB"/>
</dbReference>
<evidence type="ECO:0000313" key="4">
    <source>
        <dbReference type="EMBL" id="RNF33024.1"/>
    </source>
</evidence>
<evidence type="ECO:0000256" key="2">
    <source>
        <dbReference type="ARBA" id="ARBA00022723"/>
    </source>
</evidence>
<accession>A0A3R7LIE8</accession>
<evidence type="ECO:0000256" key="3">
    <source>
        <dbReference type="PIRSR" id="PIRSR607837-1"/>
    </source>
</evidence>
<dbReference type="PANTHER" id="PTHR37302:SF1">
    <property type="entry name" value="PROTEIN DINB"/>
    <property type="match status" value="1"/>
</dbReference>
<feature type="binding site" evidence="3">
    <location>
        <position position="137"/>
    </location>
    <ligand>
        <name>a divalent metal cation</name>
        <dbReference type="ChEBI" id="CHEBI:60240"/>
    </ligand>
</feature>
<dbReference type="GO" id="GO:0046872">
    <property type="term" value="F:metal ion binding"/>
    <property type="evidence" value="ECO:0007669"/>
    <property type="project" value="UniProtKB-KW"/>
</dbReference>
<dbReference type="EMBL" id="PXNQ02000014">
    <property type="protein sequence ID" value="RNF33024.1"/>
    <property type="molecule type" value="Genomic_DNA"/>
</dbReference>
<gene>
    <name evidence="4" type="ORF">A7A09_018710</name>
</gene>
<dbReference type="Gene3D" id="1.20.120.450">
    <property type="entry name" value="dinb family like domain"/>
    <property type="match status" value="1"/>
</dbReference>
<dbReference type="PANTHER" id="PTHR37302">
    <property type="entry name" value="SLR1116 PROTEIN"/>
    <property type="match status" value="1"/>
</dbReference>
<dbReference type="Pfam" id="PF05163">
    <property type="entry name" value="DinB"/>
    <property type="match status" value="1"/>
</dbReference>
<keyword evidence="2 3" id="KW-0479">Metal-binding</keyword>
<proteinExistence type="inferred from homology"/>
<feature type="binding site" evidence="3">
    <location>
        <position position="141"/>
    </location>
    <ligand>
        <name>a divalent metal cation</name>
        <dbReference type="ChEBI" id="CHEBI:60240"/>
    </ligand>
</feature>
<dbReference type="OrthoDB" id="9807509at2"/>
<feature type="binding site" evidence="3">
    <location>
        <position position="50"/>
    </location>
    <ligand>
        <name>a divalent metal cation</name>
        <dbReference type="ChEBI" id="CHEBI:60240"/>
    </ligand>
</feature>
<evidence type="ECO:0000256" key="1">
    <source>
        <dbReference type="ARBA" id="ARBA00008635"/>
    </source>
</evidence>
<evidence type="ECO:0000313" key="5">
    <source>
        <dbReference type="Proteomes" id="UP000238137"/>
    </source>
</evidence>
<comment type="similarity">
    <text evidence="1">Belongs to the DinB family.</text>
</comment>
<protein>
    <submittedName>
        <fullName evidence="4">Damage-inducible protein DinB</fullName>
    </submittedName>
</protein>
<keyword evidence="5" id="KW-1185">Reference proteome</keyword>
<dbReference type="SUPFAM" id="SSF109854">
    <property type="entry name" value="DinB/YfiT-like putative metalloenzymes"/>
    <property type="match status" value="1"/>
</dbReference>
<dbReference type="RefSeq" id="WP_106692811.1">
    <property type="nucleotide sequence ID" value="NZ_PXNQ02000014.1"/>
</dbReference>
<dbReference type="Proteomes" id="UP000238137">
    <property type="component" value="Unassembled WGS sequence"/>
</dbReference>
<dbReference type="InterPro" id="IPR034660">
    <property type="entry name" value="DinB/YfiT-like"/>
</dbReference>
<reference evidence="4" key="1">
    <citation type="submission" date="2018-05" db="EMBL/GenBank/DDBJ databases">
        <title>Reclassification of Methylarcula marina and Methylarcula terricola as Paracoccus methylarcula sp.nov., comb.nov. and Paracoccus terricola comb.nov.</title>
        <authorList>
            <person name="Shmareva M.N."/>
            <person name="Doronina N.V."/>
            <person name="Vasilenko O.V."/>
            <person name="Tarlachkov S.V."/>
            <person name="Trotsenko Y.A."/>
        </authorList>
    </citation>
    <scope>NUCLEOTIDE SEQUENCE [LARGE SCALE GENOMIC DNA]</scope>
    <source>
        <strain evidence="4">VKM B-2159</strain>
    </source>
</reference>
<name>A0A3R7LIE8_9RHOB</name>
<comment type="caution">
    <text evidence="4">The sequence shown here is derived from an EMBL/GenBank/DDBJ whole genome shotgun (WGS) entry which is preliminary data.</text>
</comment>
<sequence length="171" mass="19505">MPNPEYALTMARYNLWQNETLLNAADNLSAEERARDRGAFFGSIQKTFSHIMWGDMIWMSRFAGTPCPPGGLAESVLLADDWTAFRKKRQVLDEWILQWAHEVSPEWFEGELSWFSVAIGCELSKAKTTVVLHMFNHQTHHRGQIHAMLTAAGIKPGDTDVPFMPEHYLSL</sequence>
<dbReference type="AlphaFoldDB" id="A0A3R7LIE8"/>
<organism evidence="4 5">
    <name type="scientific">Paracoccus methylarcula</name>
    <dbReference type="NCBI Taxonomy" id="72022"/>
    <lineage>
        <taxon>Bacteria</taxon>
        <taxon>Pseudomonadati</taxon>
        <taxon>Pseudomonadota</taxon>
        <taxon>Alphaproteobacteria</taxon>
        <taxon>Rhodobacterales</taxon>
        <taxon>Paracoccaceae</taxon>
        <taxon>Paracoccus</taxon>
    </lineage>
</organism>